<evidence type="ECO:0000313" key="2">
    <source>
        <dbReference type="EMBL" id="MFK2873227.1"/>
    </source>
</evidence>
<keyword evidence="3" id="KW-1185">Reference proteome</keyword>
<name>A0ABW8ITJ3_9GAMM</name>
<comment type="caution">
    <text evidence="2">The sequence shown here is derived from an EMBL/GenBank/DDBJ whole genome shotgun (WGS) entry which is preliminary data.</text>
</comment>
<protein>
    <submittedName>
        <fullName evidence="2">Uncharacterized protein</fullName>
    </submittedName>
</protein>
<gene>
    <name evidence="2" type="ORF">ISP13_06740</name>
</gene>
<organism evidence="2 3">
    <name type="scientific">Dyella lipolytica</name>
    <dbReference type="NCBI Taxonomy" id="1867835"/>
    <lineage>
        <taxon>Bacteria</taxon>
        <taxon>Pseudomonadati</taxon>
        <taxon>Pseudomonadota</taxon>
        <taxon>Gammaproteobacteria</taxon>
        <taxon>Lysobacterales</taxon>
        <taxon>Rhodanobacteraceae</taxon>
        <taxon>Dyella</taxon>
    </lineage>
</organism>
<dbReference type="EMBL" id="JADIKG010000011">
    <property type="protein sequence ID" value="MFK2873227.1"/>
    <property type="molecule type" value="Genomic_DNA"/>
</dbReference>
<feature type="chain" id="PRO_5046953246" evidence="1">
    <location>
        <begin position="22"/>
        <end position="220"/>
    </location>
</feature>
<dbReference type="RefSeq" id="WP_284397948.1">
    <property type="nucleotide sequence ID" value="NZ_BSNQ01000003.1"/>
</dbReference>
<feature type="signal peptide" evidence="1">
    <location>
        <begin position="1"/>
        <end position="21"/>
    </location>
</feature>
<proteinExistence type="predicted"/>
<reference evidence="2 3" key="1">
    <citation type="submission" date="2020-10" db="EMBL/GenBank/DDBJ databases">
        <title>Phylogeny of dyella-like bacteria.</title>
        <authorList>
            <person name="Fu J."/>
        </authorList>
    </citation>
    <scope>NUCLEOTIDE SEQUENCE [LARGE SCALE GENOMIC DNA]</scope>
    <source>
        <strain evidence="2 3">DHOB07</strain>
    </source>
</reference>
<evidence type="ECO:0000256" key="1">
    <source>
        <dbReference type="SAM" id="SignalP"/>
    </source>
</evidence>
<evidence type="ECO:0000313" key="3">
    <source>
        <dbReference type="Proteomes" id="UP001620405"/>
    </source>
</evidence>
<accession>A0ABW8ITJ3</accession>
<keyword evidence="1" id="KW-0732">Signal</keyword>
<dbReference type="Proteomes" id="UP001620405">
    <property type="component" value="Unassembled WGS sequence"/>
</dbReference>
<sequence length="220" mass="24824">MKRKAILFLLVSAINFSTAFALQQPSDTVPAVTVSDNAAQFRWRQLDWSIPNYFFYWFREYTTGDKEVLLHIGYQASNGTFVNASHEKYDILLNVHIRPVDNEDPRNALALIHRIGLPFDQVPEFTSAKFPGMTYLGSSSSFHYFKLANEDAYVECHLLTADRLSPPKVSHDVLSKEFVCGTAFGLPAGLYAWIDAPGVHIDDVAKAFLMVRAEVVSFIR</sequence>